<evidence type="ECO:0000256" key="9">
    <source>
        <dbReference type="ARBA" id="ARBA00049563"/>
    </source>
</evidence>
<evidence type="ECO:0000256" key="8">
    <source>
        <dbReference type="ARBA" id="ARBA00022842"/>
    </source>
</evidence>
<feature type="region of interest" description="Interaction with substrate tRNA" evidence="10">
    <location>
        <begin position="42"/>
        <end position="45"/>
    </location>
</feature>
<dbReference type="NCBIfam" id="TIGR00174">
    <property type="entry name" value="miaA"/>
    <property type="match status" value="1"/>
</dbReference>
<dbReference type="EC" id="2.5.1.75" evidence="10"/>
<evidence type="ECO:0000256" key="1">
    <source>
        <dbReference type="ARBA" id="ARBA00001946"/>
    </source>
</evidence>
<evidence type="ECO:0000256" key="6">
    <source>
        <dbReference type="ARBA" id="ARBA00022741"/>
    </source>
</evidence>
<dbReference type="Pfam" id="PF01715">
    <property type="entry name" value="IPPT"/>
    <property type="match status" value="1"/>
</dbReference>
<feature type="site" description="Interaction with substrate tRNA" evidence="10">
    <location>
        <position position="132"/>
    </location>
</feature>
<dbReference type="SUPFAM" id="SSF52540">
    <property type="entry name" value="P-loop containing nucleoside triphosphate hydrolases"/>
    <property type="match status" value="1"/>
</dbReference>
<evidence type="ECO:0000313" key="15">
    <source>
        <dbReference type="Proteomes" id="UP000823990"/>
    </source>
</evidence>
<keyword evidence="8 10" id="KW-0460">Magnesium</keyword>
<protein>
    <recommendedName>
        <fullName evidence="10">tRNA dimethylallyltransferase</fullName>
        <ecNumber evidence="10">2.5.1.75</ecNumber>
    </recommendedName>
    <alternativeName>
        <fullName evidence="10">Dimethylallyl diphosphate:tRNA dimethylallyltransferase</fullName>
        <shortName evidence="10">DMAPP:tRNA dimethylallyltransferase</shortName>
        <shortName evidence="10">DMATase</shortName>
    </alternativeName>
    <alternativeName>
        <fullName evidence="10">Isopentenyl-diphosphate:tRNA isopentenyltransferase</fullName>
        <shortName evidence="10">IPP transferase</shortName>
        <shortName evidence="10">IPPT</shortName>
        <shortName evidence="10">IPTase</shortName>
    </alternativeName>
</protein>
<evidence type="ECO:0000256" key="4">
    <source>
        <dbReference type="ARBA" id="ARBA00022679"/>
    </source>
</evidence>
<dbReference type="EMBL" id="DXHS01000069">
    <property type="protein sequence ID" value="HIW02530.1"/>
    <property type="molecule type" value="Genomic_DNA"/>
</dbReference>
<feature type="binding site" evidence="10">
    <location>
        <begin position="19"/>
        <end position="24"/>
    </location>
    <ligand>
        <name>substrate</name>
    </ligand>
</feature>
<gene>
    <name evidence="10 14" type="primary">miaA</name>
    <name evidence="14" type="ORF">H9892_04240</name>
</gene>
<evidence type="ECO:0000256" key="3">
    <source>
        <dbReference type="ARBA" id="ARBA00005842"/>
    </source>
</evidence>
<evidence type="ECO:0000256" key="12">
    <source>
        <dbReference type="RuleBase" id="RU003784"/>
    </source>
</evidence>
<evidence type="ECO:0000256" key="2">
    <source>
        <dbReference type="ARBA" id="ARBA00003213"/>
    </source>
</evidence>
<organism evidence="14 15">
    <name type="scientific">Candidatus Protoclostridium stercorigallinarum</name>
    <dbReference type="NCBI Taxonomy" id="2838741"/>
    <lineage>
        <taxon>Bacteria</taxon>
        <taxon>Bacillati</taxon>
        <taxon>Bacillota</taxon>
        <taxon>Clostridia</taxon>
        <taxon>Candidatus Protoclostridium</taxon>
    </lineage>
</organism>
<evidence type="ECO:0000256" key="5">
    <source>
        <dbReference type="ARBA" id="ARBA00022694"/>
    </source>
</evidence>
<accession>A0A9D1PZL5</accession>
<dbReference type="Gene3D" id="1.10.20.140">
    <property type="match status" value="1"/>
</dbReference>
<reference evidence="14" key="1">
    <citation type="journal article" date="2021" name="PeerJ">
        <title>Extensive microbial diversity within the chicken gut microbiome revealed by metagenomics and culture.</title>
        <authorList>
            <person name="Gilroy R."/>
            <person name="Ravi A."/>
            <person name="Getino M."/>
            <person name="Pursley I."/>
            <person name="Horton D.L."/>
            <person name="Alikhan N.F."/>
            <person name="Baker D."/>
            <person name="Gharbi K."/>
            <person name="Hall N."/>
            <person name="Watson M."/>
            <person name="Adriaenssens E.M."/>
            <person name="Foster-Nyarko E."/>
            <person name="Jarju S."/>
            <person name="Secka A."/>
            <person name="Antonio M."/>
            <person name="Oren A."/>
            <person name="Chaudhuri R.R."/>
            <person name="La Ragione R."/>
            <person name="Hildebrand F."/>
            <person name="Pallen M.J."/>
        </authorList>
    </citation>
    <scope>NUCLEOTIDE SEQUENCE</scope>
    <source>
        <strain evidence="14">12435</strain>
    </source>
</reference>
<dbReference type="PANTHER" id="PTHR11088:SF60">
    <property type="entry name" value="TRNA DIMETHYLALLYLTRANSFERASE"/>
    <property type="match status" value="1"/>
</dbReference>
<comment type="subunit">
    <text evidence="10">Monomer.</text>
</comment>
<comment type="caution">
    <text evidence="14">The sequence shown here is derived from an EMBL/GenBank/DDBJ whole genome shotgun (WGS) entry which is preliminary data.</text>
</comment>
<evidence type="ECO:0000256" key="13">
    <source>
        <dbReference type="RuleBase" id="RU003785"/>
    </source>
</evidence>
<evidence type="ECO:0000313" key="14">
    <source>
        <dbReference type="EMBL" id="HIW02530.1"/>
    </source>
</evidence>
<dbReference type="Proteomes" id="UP000823990">
    <property type="component" value="Unassembled WGS sequence"/>
</dbReference>
<dbReference type="HAMAP" id="MF_00185">
    <property type="entry name" value="IPP_trans"/>
    <property type="match status" value="1"/>
</dbReference>
<dbReference type="Gene3D" id="3.40.50.300">
    <property type="entry name" value="P-loop containing nucleotide triphosphate hydrolases"/>
    <property type="match status" value="1"/>
</dbReference>
<keyword evidence="7 10" id="KW-0067">ATP-binding</keyword>
<comment type="catalytic activity">
    <reaction evidence="9 10 11">
        <text>adenosine(37) in tRNA + dimethylallyl diphosphate = N(6)-dimethylallyladenosine(37) in tRNA + diphosphate</text>
        <dbReference type="Rhea" id="RHEA:26482"/>
        <dbReference type="Rhea" id="RHEA-COMP:10162"/>
        <dbReference type="Rhea" id="RHEA-COMP:10375"/>
        <dbReference type="ChEBI" id="CHEBI:33019"/>
        <dbReference type="ChEBI" id="CHEBI:57623"/>
        <dbReference type="ChEBI" id="CHEBI:74411"/>
        <dbReference type="ChEBI" id="CHEBI:74415"/>
        <dbReference type="EC" id="2.5.1.75"/>
    </reaction>
</comment>
<comment type="similarity">
    <text evidence="3 10 13">Belongs to the IPP transferase family.</text>
</comment>
<dbReference type="GO" id="GO:0005524">
    <property type="term" value="F:ATP binding"/>
    <property type="evidence" value="ECO:0007669"/>
    <property type="project" value="UniProtKB-UniRule"/>
</dbReference>
<proteinExistence type="inferred from homology"/>
<feature type="binding site" evidence="10">
    <location>
        <begin position="17"/>
        <end position="24"/>
    </location>
    <ligand>
        <name>ATP</name>
        <dbReference type="ChEBI" id="CHEBI:30616"/>
    </ligand>
</feature>
<evidence type="ECO:0000256" key="11">
    <source>
        <dbReference type="RuleBase" id="RU003783"/>
    </source>
</evidence>
<evidence type="ECO:0000256" key="7">
    <source>
        <dbReference type="ARBA" id="ARBA00022840"/>
    </source>
</evidence>
<dbReference type="AlphaFoldDB" id="A0A9D1PZL5"/>
<dbReference type="InterPro" id="IPR018022">
    <property type="entry name" value="IPT"/>
</dbReference>
<comment type="cofactor">
    <cofactor evidence="1 10">
        <name>Mg(2+)</name>
        <dbReference type="ChEBI" id="CHEBI:18420"/>
    </cofactor>
</comment>
<keyword evidence="6 10" id="KW-0547">Nucleotide-binding</keyword>
<feature type="site" description="Interaction with substrate tRNA" evidence="10">
    <location>
        <position position="109"/>
    </location>
</feature>
<sequence length="308" mass="35170">MVQADSLNKERIIVIGGPTCVGKSDYAVNIALKYDGEIVNADSVQLYKYLDIGSGKLTEEEMKGVPHHLMDILEPYVERYSVALYLKEAKRTITDIISRGKMPVIVGGTGFYINALLHGYNCGGAGPNYELRRRLEGLEKKFGKGYLYDMLLQLDKDTLLHPNDTVRVIRQLELYLSPQRDAEDSTTVYHDAYDAVLVVMDADRAKLDERAAKRIEGMFSAGFMKEVRGLARYFGYKCMDTVGYKEAVAGIRLGKSDDEIKADMRASYHKLIKKQQTFFKWLQWKDKVVLYDWDEREANDRIARFMKG</sequence>
<keyword evidence="5 10" id="KW-0819">tRNA processing</keyword>
<comment type="function">
    <text evidence="2 10 12">Catalyzes the transfer of a dimethylallyl group onto the adenine at position 37 in tRNAs that read codons beginning with uridine, leading to the formation of N6-(dimethylallyl)adenosine (i(6)A).</text>
</comment>
<dbReference type="InterPro" id="IPR027417">
    <property type="entry name" value="P-loop_NTPase"/>
</dbReference>
<reference evidence="14" key="2">
    <citation type="submission" date="2021-04" db="EMBL/GenBank/DDBJ databases">
        <authorList>
            <person name="Gilroy R."/>
        </authorList>
    </citation>
    <scope>NUCLEOTIDE SEQUENCE</scope>
    <source>
        <strain evidence="14">12435</strain>
    </source>
</reference>
<dbReference type="GO" id="GO:0006400">
    <property type="term" value="P:tRNA modification"/>
    <property type="evidence" value="ECO:0007669"/>
    <property type="project" value="TreeGrafter"/>
</dbReference>
<evidence type="ECO:0000256" key="10">
    <source>
        <dbReference type="HAMAP-Rule" id="MF_00185"/>
    </source>
</evidence>
<dbReference type="InterPro" id="IPR039657">
    <property type="entry name" value="Dimethylallyltransferase"/>
</dbReference>
<dbReference type="GO" id="GO:0052381">
    <property type="term" value="F:tRNA dimethylallyltransferase activity"/>
    <property type="evidence" value="ECO:0007669"/>
    <property type="project" value="UniProtKB-UniRule"/>
</dbReference>
<keyword evidence="4 10" id="KW-0808">Transferase</keyword>
<name>A0A9D1PZL5_9FIRM</name>
<dbReference type="PANTHER" id="PTHR11088">
    <property type="entry name" value="TRNA DIMETHYLALLYLTRANSFERASE"/>
    <property type="match status" value="1"/>
</dbReference>
<comment type="caution">
    <text evidence="10">Lacks conserved residue(s) required for the propagation of feature annotation.</text>
</comment>